<name>A0A4C1WQY5_EUMVA</name>
<dbReference type="AlphaFoldDB" id="A0A4C1WQY5"/>
<protein>
    <submittedName>
        <fullName evidence="1">Uncharacterized protein</fullName>
    </submittedName>
</protein>
<sequence length="168" mass="18622">MLRSQLRRKENIERTCTLKIPLSPVIKVHVRKLEFALIAAWQAGKPAAFTRSTTIRYRISTHRARPCAGAAPRRCGAGGGVTAAISGKDKLYYCYTANIPERTARQGVRYDGAGAGGGLATSVPFNNLRCRKNEKHLAKPVPLPTRHESCRRLQLGRGIEIEMLRKKT</sequence>
<gene>
    <name evidence="1" type="ORF">EVAR_44271_1</name>
</gene>
<dbReference type="Proteomes" id="UP000299102">
    <property type="component" value="Unassembled WGS sequence"/>
</dbReference>
<evidence type="ECO:0000313" key="2">
    <source>
        <dbReference type="Proteomes" id="UP000299102"/>
    </source>
</evidence>
<evidence type="ECO:0000313" key="1">
    <source>
        <dbReference type="EMBL" id="GBP53270.1"/>
    </source>
</evidence>
<comment type="caution">
    <text evidence="1">The sequence shown here is derived from an EMBL/GenBank/DDBJ whole genome shotgun (WGS) entry which is preliminary data.</text>
</comment>
<keyword evidence="2" id="KW-1185">Reference proteome</keyword>
<organism evidence="1 2">
    <name type="scientific">Eumeta variegata</name>
    <name type="common">Bagworm moth</name>
    <name type="synonym">Eumeta japonica</name>
    <dbReference type="NCBI Taxonomy" id="151549"/>
    <lineage>
        <taxon>Eukaryota</taxon>
        <taxon>Metazoa</taxon>
        <taxon>Ecdysozoa</taxon>
        <taxon>Arthropoda</taxon>
        <taxon>Hexapoda</taxon>
        <taxon>Insecta</taxon>
        <taxon>Pterygota</taxon>
        <taxon>Neoptera</taxon>
        <taxon>Endopterygota</taxon>
        <taxon>Lepidoptera</taxon>
        <taxon>Glossata</taxon>
        <taxon>Ditrysia</taxon>
        <taxon>Tineoidea</taxon>
        <taxon>Psychidae</taxon>
        <taxon>Oiketicinae</taxon>
        <taxon>Eumeta</taxon>
    </lineage>
</organism>
<dbReference type="EMBL" id="BGZK01000620">
    <property type="protein sequence ID" value="GBP53270.1"/>
    <property type="molecule type" value="Genomic_DNA"/>
</dbReference>
<reference evidence="1 2" key="1">
    <citation type="journal article" date="2019" name="Commun. Biol.">
        <title>The bagworm genome reveals a unique fibroin gene that provides high tensile strength.</title>
        <authorList>
            <person name="Kono N."/>
            <person name="Nakamura H."/>
            <person name="Ohtoshi R."/>
            <person name="Tomita M."/>
            <person name="Numata K."/>
            <person name="Arakawa K."/>
        </authorList>
    </citation>
    <scope>NUCLEOTIDE SEQUENCE [LARGE SCALE GENOMIC DNA]</scope>
</reference>
<accession>A0A4C1WQY5</accession>
<proteinExistence type="predicted"/>